<gene>
    <name evidence="1" type="ORF">D2V17_20650</name>
</gene>
<dbReference type="Proteomes" id="UP000265366">
    <property type="component" value="Unassembled WGS sequence"/>
</dbReference>
<reference evidence="1 2" key="1">
    <citation type="submission" date="2018-08" db="EMBL/GenBank/DDBJ databases">
        <title>Erythrobacter zhengii sp.nov., a bacterium isolated from deep-sea sediment.</title>
        <authorList>
            <person name="Fang C."/>
            <person name="Wu Y.-H."/>
            <person name="Sun C."/>
            <person name="Wang H."/>
            <person name="Cheng H."/>
            <person name="Meng F.-X."/>
            <person name="Wang C.-S."/>
            <person name="Xu X.-W."/>
        </authorList>
    </citation>
    <scope>NUCLEOTIDE SEQUENCE [LARGE SCALE GENOMIC DNA]</scope>
    <source>
        <strain evidence="1 2">CCTCC AB 2015396</strain>
    </source>
</reference>
<evidence type="ECO:0000313" key="1">
    <source>
        <dbReference type="EMBL" id="RIV79911.1"/>
    </source>
</evidence>
<dbReference type="AlphaFoldDB" id="A0A3A1P026"/>
<sequence length="59" mass="6501">MLSINVPSDHSSERIGRRIGRTDEGTILVDQLGNNAIQGLGIGFLEGCRQLRSNDLFFI</sequence>
<protein>
    <submittedName>
        <fullName evidence="1">Uncharacterized protein</fullName>
    </submittedName>
</protein>
<comment type="caution">
    <text evidence="1">The sequence shown here is derived from an EMBL/GenBank/DDBJ whole genome shotgun (WGS) entry which is preliminary data.</text>
</comment>
<dbReference type="EMBL" id="QXFM01000145">
    <property type="protein sequence ID" value="RIV79911.1"/>
    <property type="molecule type" value="Genomic_DNA"/>
</dbReference>
<accession>A0A3A1P026</accession>
<organism evidence="1 2">
    <name type="scientific">Aurantiacibacter xanthus</name>
    <dbReference type="NCBI Taxonomy" id="1784712"/>
    <lineage>
        <taxon>Bacteria</taxon>
        <taxon>Pseudomonadati</taxon>
        <taxon>Pseudomonadota</taxon>
        <taxon>Alphaproteobacteria</taxon>
        <taxon>Sphingomonadales</taxon>
        <taxon>Erythrobacteraceae</taxon>
        <taxon>Aurantiacibacter</taxon>
    </lineage>
</organism>
<name>A0A3A1P026_9SPHN</name>
<evidence type="ECO:0000313" key="2">
    <source>
        <dbReference type="Proteomes" id="UP000265366"/>
    </source>
</evidence>
<proteinExistence type="predicted"/>
<keyword evidence="2" id="KW-1185">Reference proteome</keyword>